<feature type="coiled-coil region" evidence="1">
    <location>
        <begin position="15"/>
        <end position="42"/>
    </location>
</feature>
<dbReference type="Proteomes" id="UP000282930">
    <property type="component" value="Chromosome"/>
</dbReference>
<gene>
    <name evidence="3" type="ORF">ELD05_10300</name>
</gene>
<keyword evidence="2" id="KW-0472">Membrane</keyword>
<evidence type="ECO:0000313" key="3">
    <source>
        <dbReference type="EMBL" id="AZT91000.1"/>
    </source>
</evidence>
<keyword evidence="1" id="KW-0175">Coiled coil</keyword>
<evidence type="ECO:0000313" key="4">
    <source>
        <dbReference type="Proteomes" id="UP000282930"/>
    </source>
</evidence>
<evidence type="ECO:0000256" key="1">
    <source>
        <dbReference type="SAM" id="Coils"/>
    </source>
</evidence>
<sequence length="164" mass="19138">MAKEASVLYDDDFLEELKKKEIEEEIIKKNELRKEISKQRRLEKLKLVRRLIFVSVFCCISIVLMCGYVNITAERAKLAKLQNELKIQNDINKELKLQIDGKFTLSEIERIATEKYSMTHPDSSQVIYVTVDSSSGKDKVLAKKDKANYNNRIFSIINFIKKLF</sequence>
<dbReference type="RefSeq" id="WP_127352363.1">
    <property type="nucleotide sequence ID" value="NZ_CP034791.1"/>
</dbReference>
<accession>A0A3T0D7B1</accession>
<proteinExistence type="predicted"/>
<evidence type="ECO:0000256" key="2">
    <source>
        <dbReference type="SAM" id="Phobius"/>
    </source>
</evidence>
<organism evidence="3 4">
    <name type="scientific">Caldicellulosiruptor changbaiensis</name>
    <dbReference type="NCBI Taxonomy" id="1222016"/>
    <lineage>
        <taxon>Bacteria</taxon>
        <taxon>Bacillati</taxon>
        <taxon>Bacillota</taxon>
        <taxon>Bacillota incertae sedis</taxon>
        <taxon>Caldicellulosiruptorales</taxon>
        <taxon>Caldicellulosiruptoraceae</taxon>
        <taxon>Caldicellulosiruptor</taxon>
    </lineage>
</organism>
<keyword evidence="4" id="KW-1185">Reference proteome</keyword>
<feature type="transmembrane region" description="Helical" evidence="2">
    <location>
        <begin position="47"/>
        <end position="71"/>
    </location>
</feature>
<feature type="coiled-coil region" evidence="1">
    <location>
        <begin position="71"/>
        <end position="98"/>
    </location>
</feature>
<keyword evidence="2" id="KW-0812">Transmembrane</keyword>
<dbReference type="KEGG" id="ccha:ELD05_10300"/>
<reference evidence="3 4" key="1">
    <citation type="submission" date="2018-12" db="EMBL/GenBank/DDBJ databases">
        <title>Genome sequence from the cellulolytic species, Caldicellulosiruptor changbaiensis.</title>
        <authorList>
            <person name="Blumer-Schuette S.E."/>
            <person name="Mendoza C."/>
        </authorList>
    </citation>
    <scope>NUCLEOTIDE SEQUENCE [LARGE SCALE GENOMIC DNA]</scope>
    <source>
        <strain evidence="3 4">CBS-Z</strain>
    </source>
</reference>
<name>A0A3T0D7B1_9FIRM</name>
<dbReference type="EMBL" id="CP034791">
    <property type="protein sequence ID" value="AZT91000.1"/>
    <property type="molecule type" value="Genomic_DNA"/>
</dbReference>
<protein>
    <submittedName>
        <fullName evidence="3">Septation ring formation regulator EzrA</fullName>
    </submittedName>
</protein>
<keyword evidence="2" id="KW-1133">Transmembrane helix</keyword>
<dbReference type="AlphaFoldDB" id="A0A3T0D7B1"/>